<dbReference type="InterPro" id="IPR020053">
    <property type="entry name" value="Ribosome-bd_factorA_CS"/>
</dbReference>
<gene>
    <name evidence="2 4" type="primary">rbfA</name>
    <name evidence="4" type="ORF">F9K24_21310</name>
</gene>
<accession>A0A833GXI7</accession>
<comment type="similarity">
    <text evidence="2">Belongs to the RbfA family.</text>
</comment>
<dbReference type="InterPro" id="IPR015946">
    <property type="entry name" value="KH_dom-like_a/b"/>
</dbReference>
<dbReference type="InterPro" id="IPR023799">
    <property type="entry name" value="RbfA_dom_sf"/>
</dbReference>
<comment type="function">
    <text evidence="2">One of several proteins that assist in the late maturation steps of the functional core of the 30S ribosomal subunit. Associates with free 30S ribosomal subunits (but not with 30S subunits that are part of 70S ribosomes or polysomes). Required for efficient processing of 16S rRNA. May interact with the 5'-terminal helix region of 16S rRNA.</text>
</comment>
<dbReference type="GO" id="GO:0005829">
    <property type="term" value="C:cytosol"/>
    <property type="evidence" value="ECO:0007669"/>
    <property type="project" value="TreeGrafter"/>
</dbReference>
<dbReference type="PANTHER" id="PTHR33515">
    <property type="entry name" value="RIBOSOME-BINDING FACTOR A, CHLOROPLASTIC-RELATED"/>
    <property type="match status" value="1"/>
</dbReference>
<reference evidence="4 5" key="1">
    <citation type="submission" date="2019-10" db="EMBL/GenBank/DDBJ databases">
        <title>Extracellular Electron Transfer in a Candidatus Methanoperedens spp. Enrichment Culture.</title>
        <authorList>
            <person name="Berger S."/>
            <person name="Rangel Shaw D."/>
            <person name="Berben T."/>
            <person name="In 'T Zandt M."/>
            <person name="Frank J."/>
            <person name="Reimann J."/>
            <person name="Jetten M.S.M."/>
            <person name="Welte C.U."/>
        </authorList>
    </citation>
    <scope>NUCLEOTIDE SEQUENCE [LARGE SCALE GENOMIC DNA]</scope>
    <source>
        <strain evidence="4">SB12</strain>
    </source>
</reference>
<proteinExistence type="inferred from homology"/>
<dbReference type="SUPFAM" id="SSF89919">
    <property type="entry name" value="Ribosome-binding factor A, RbfA"/>
    <property type="match status" value="1"/>
</dbReference>
<sequence length="139" mass="16187">MNEIRRLRLEKMIVREIAERLHRRKTKDDRIGFVSVVRCDLLPDLSEAHVFFSLFGSEEENDATWRAVTMARRELQSGIGRDLRLRQTPHFIFSKDDSIREGDRILERMDEEERRATRPAATQKTETDGDSAGSDPEAE</sequence>
<feature type="compositionally biased region" description="Basic and acidic residues" evidence="3">
    <location>
        <begin position="103"/>
        <end position="116"/>
    </location>
</feature>
<dbReference type="GO" id="GO:0043024">
    <property type="term" value="F:ribosomal small subunit binding"/>
    <property type="evidence" value="ECO:0007669"/>
    <property type="project" value="TreeGrafter"/>
</dbReference>
<dbReference type="AlphaFoldDB" id="A0A833GXI7"/>
<dbReference type="GO" id="GO:0030490">
    <property type="term" value="P:maturation of SSU-rRNA"/>
    <property type="evidence" value="ECO:0007669"/>
    <property type="project" value="UniProtKB-UniRule"/>
</dbReference>
<evidence type="ECO:0000256" key="3">
    <source>
        <dbReference type="SAM" id="MobiDB-lite"/>
    </source>
</evidence>
<keyword evidence="1 2" id="KW-0690">Ribosome biogenesis</keyword>
<comment type="subcellular location">
    <subcellularLocation>
        <location evidence="2">Cytoplasm</location>
    </subcellularLocation>
</comment>
<evidence type="ECO:0000313" key="4">
    <source>
        <dbReference type="EMBL" id="KAB2928932.1"/>
    </source>
</evidence>
<comment type="subunit">
    <text evidence="2">Monomer. Binds 30S ribosomal subunits, but not 50S ribosomal subunits or 70S ribosomes.</text>
</comment>
<dbReference type="PROSITE" id="PS01319">
    <property type="entry name" value="RBFA"/>
    <property type="match status" value="1"/>
</dbReference>
<dbReference type="HAMAP" id="MF_00003">
    <property type="entry name" value="RbfA"/>
    <property type="match status" value="1"/>
</dbReference>
<evidence type="ECO:0000256" key="2">
    <source>
        <dbReference type="HAMAP-Rule" id="MF_00003"/>
    </source>
</evidence>
<dbReference type="Proteomes" id="UP000460298">
    <property type="component" value="Unassembled WGS sequence"/>
</dbReference>
<dbReference type="PANTHER" id="PTHR33515:SF1">
    <property type="entry name" value="RIBOSOME-BINDING FACTOR A, CHLOROPLASTIC-RELATED"/>
    <property type="match status" value="1"/>
</dbReference>
<feature type="region of interest" description="Disordered" evidence="3">
    <location>
        <begin position="103"/>
        <end position="139"/>
    </location>
</feature>
<dbReference type="InterPro" id="IPR000238">
    <property type="entry name" value="RbfA"/>
</dbReference>
<dbReference type="EMBL" id="WBUI01000041">
    <property type="protein sequence ID" value="KAB2928932.1"/>
    <property type="molecule type" value="Genomic_DNA"/>
</dbReference>
<comment type="caution">
    <text evidence="4">The sequence shown here is derived from an EMBL/GenBank/DDBJ whole genome shotgun (WGS) entry which is preliminary data.</text>
</comment>
<protein>
    <recommendedName>
        <fullName evidence="2">Ribosome-binding factor A</fullName>
    </recommendedName>
</protein>
<keyword evidence="2" id="KW-0963">Cytoplasm</keyword>
<dbReference type="Gene3D" id="3.30.300.20">
    <property type="match status" value="1"/>
</dbReference>
<evidence type="ECO:0000313" key="5">
    <source>
        <dbReference type="Proteomes" id="UP000460298"/>
    </source>
</evidence>
<organism evidence="4 5">
    <name type="scientific">Leptonema illini</name>
    <dbReference type="NCBI Taxonomy" id="183"/>
    <lineage>
        <taxon>Bacteria</taxon>
        <taxon>Pseudomonadati</taxon>
        <taxon>Spirochaetota</taxon>
        <taxon>Spirochaetia</taxon>
        <taxon>Leptospirales</taxon>
        <taxon>Leptospiraceae</taxon>
        <taxon>Leptonema</taxon>
    </lineage>
</organism>
<name>A0A833GXI7_9LEPT</name>
<dbReference type="NCBIfam" id="TIGR00082">
    <property type="entry name" value="rbfA"/>
    <property type="match status" value="1"/>
</dbReference>
<dbReference type="Pfam" id="PF02033">
    <property type="entry name" value="RBFA"/>
    <property type="match status" value="1"/>
</dbReference>
<evidence type="ECO:0000256" key="1">
    <source>
        <dbReference type="ARBA" id="ARBA00022517"/>
    </source>
</evidence>